<dbReference type="EMBL" id="BLAH01000202">
    <property type="protein sequence ID" value="GES40563.1"/>
    <property type="molecule type" value="Genomic_DNA"/>
</dbReference>
<evidence type="ECO:0000256" key="1">
    <source>
        <dbReference type="SAM" id="MobiDB-lite"/>
    </source>
</evidence>
<dbReference type="Proteomes" id="UP000325466">
    <property type="component" value="Unassembled WGS sequence"/>
</dbReference>
<reference evidence="2 3" key="1">
    <citation type="journal article" date="2018" name="Biodegradation">
        <title>1,4-Dioxane degradation characteristics of Rhodococcus aetherivorans JCM 14343.</title>
        <authorList>
            <person name="Inoue D."/>
            <person name="Tsunoda T."/>
            <person name="Yamamoto N."/>
            <person name="Ike M."/>
            <person name="Sei K."/>
        </authorList>
    </citation>
    <scope>NUCLEOTIDE SEQUENCE [LARGE SCALE GENOMIC DNA]</scope>
    <source>
        <strain evidence="2 3">JCM 14343</strain>
    </source>
</reference>
<sequence length="85" mass="9244">METTLIGLLVGVAAGYVLGTRAGRARYEQLSRTAKAVAGSPVTKKAIEVSRQKLADSLSPEPKLEPMKPLDEQTTILVPRDQLRR</sequence>
<gene>
    <name evidence="2" type="ORF">RAJCM14343_5854</name>
</gene>
<proteinExistence type="predicted"/>
<feature type="compositionally biased region" description="Basic and acidic residues" evidence="1">
    <location>
        <begin position="62"/>
        <end position="71"/>
    </location>
</feature>
<evidence type="ECO:0000313" key="3">
    <source>
        <dbReference type="Proteomes" id="UP000325466"/>
    </source>
</evidence>
<feature type="region of interest" description="Disordered" evidence="1">
    <location>
        <begin position="53"/>
        <end position="85"/>
    </location>
</feature>
<protein>
    <recommendedName>
        <fullName evidence="4">Secreted protein</fullName>
    </recommendedName>
</protein>
<evidence type="ECO:0008006" key="4">
    <source>
        <dbReference type="Google" id="ProtNLM"/>
    </source>
</evidence>
<evidence type="ECO:0000313" key="2">
    <source>
        <dbReference type="EMBL" id="GES40563.1"/>
    </source>
</evidence>
<accession>A0ABQ0YV90</accession>
<name>A0ABQ0YV90_9NOCA</name>
<comment type="caution">
    <text evidence="2">The sequence shown here is derived from an EMBL/GenBank/DDBJ whole genome shotgun (WGS) entry which is preliminary data.</text>
</comment>
<organism evidence="2 3">
    <name type="scientific">Rhodococcus aetherivorans</name>
    <dbReference type="NCBI Taxonomy" id="191292"/>
    <lineage>
        <taxon>Bacteria</taxon>
        <taxon>Bacillati</taxon>
        <taxon>Actinomycetota</taxon>
        <taxon>Actinomycetes</taxon>
        <taxon>Mycobacteriales</taxon>
        <taxon>Nocardiaceae</taxon>
        <taxon>Rhodococcus</taxon>
    </lineage>
</organism>
<keyword evidence="3" id="KW-1185">Reference proteome</keyword>